<dbReference type="HOGENOM" id="CLU_1888556_0_0_1"/>
<keyword evidence="2" id="KW-1185">Reference proteome</keyword>
<evidence type="ECO:0000313" key="1">
    <source>
        <dbReference type="EMBL" id="ERN08869.1"/>
    </source>
</evidence>
<sequence>MILASLQVLHECPLFDLKRELEAVEAYRADLGATYPRERTPSKLKDLLRDLSAWGSGAILNGVTTLKLLDEHTTSLHGVLAKKNSFLQESEEERKRLIIKGIRSAREDIELSRDIARVESEIAPLQAHAVILRAH</sequence>
<dbReference type="AlphaFoldDB" id="W1PM66"/>
<name>W1PM66_AMBTC</name>
<evidence type="ECO:0000313" key="2">
    <source>
        <dbReference type="Proteomes" id="UP000017836"/>
    </source>
</evidence>
<dbReference type="Proteomes" id="UP000017836">
    <property type="component" value="Unassembled WGS sequence"/>
</dbReference>
<protein>
    <submittedName>
        <fullName evidence="1">Uncharacterized protein</fullName>
    </submittedName>
</protein>
<accession>W1PM66</accession>
<proteinExistence type="predicted"/>
<dbReference type="EMBL" id="KI393208">
    <property type="protein sequence ID" value="ERN08869.1"/>
    <property type="molecule type" value="Genomic_DNA"/>
</dbReference>
<dbReference type="Gramene" id="ERN08869">
    <property type="protein sequence ID" value="ERN08869"/>
    <property type="gene ID" value="AMTR_s00015p00194770"/>
</dbReference>
<reference evidence="2" key="1">
    <citation type="journal article" date="2013" name="Science">
        <title>The Amborella genome and the evolution of flowering plants.</title>
        <authorList>
            <consortium name="Amborella Genome Project"/>
        </authorList>
    </citation>
    <scope>NUCLEOTIDE SEQUENCE [LARGE SCALE GENOMIC DNA]</scope>
</reference>
<organism evidence="1 2">
    <name type="scientific">Amborella trichopoda</name>
    <dbReference type="NCBI Taxonomy" id="13333"/>
    <lineage>
        <taxon>Eukaryota</taxon>
        <taxon>Viridiplantae</taxon>
        <taxon>Streptophyta</taxon>
        <taxon>Embryophyta</taxon>
        <taxon>Tracheophyta</taxon>
        <taxon>Spermatophyta</taxon>
        <taxon>Magnoliopsida</taxon>
        <taxon>Amborellales</taxon>
        <taxon>Amborellaceae</taxon>
        <taxon>Amborella</taxon>
    </lineage>
</organism>
<gene>
    <name evidence="1" type="ORF">AMTR_s00015p00194770</name>
</gene>